<evidence type="ECO:0000256" key="7">
    <source>
        <dbReference type="PROSITE-ProRule" id="PRU00284"/>
    </source>
</evidence>
<evidence type="ECO:0000256" key="1">
    <source>
        <dbReference type="ARBA" id="ARBA00004141"/>
    </source>
</evidence>
<dbReference type="InterPro" id="IPR004090">
    <property type="entry name" value="Chemotax_Me-accpt_rcpt"/>
</dbReference>
<feature type="domain" description="HAMP" evidence="10">
    <location>
        <begin position="348"/>
        <end position="394"/>
    </location>
</feature>
<dbReference type="AlphaFoldDB" id="A0A9X2WCX6"/>
<comment type="similarity">
    <text evidence="6">Belongs to the methyl-accepting chemotaxis (MCP) protein family.</text>
</comment>
<sequence>MLKALMWPAIKFMGQLNYAAKFGLISFLFMVPLVVLSGQVFLAAFESMKKTELELSGLQSTQQLFNFAHELEAFRDLAAVVPHQNNDELRARAEQRMNEIPQQIQTLLQTTEDEELISLLKGWEEKYAHRLKMSGEHRQPTFRDQYKYYQIVIDELYLVIRQYTQSSGISLDSDGDIQRLVGIVMTLPETNGVIGMGHASGIYAFVEQYLQSATYDLMNVVYDQLLAAQPNMQLMVSSAEAIGDADLLTSAQAGVKAVENIRMKIDEDIIAAATIESSWQDFDQFYQTQWQVIKDLESKAFPLINRKLQSRLDDQQKRIGVLALVLLSALTIIVYLYLAFFMSIRYTIKRFSGTARDIANGDLTHEIKFNGRDEMGQLRDAFNEMIGNIRNTLTAVKDSAGSVSANVNEVESIANRSRQAVQIQLEQTNQVSQIISDMADRAVTVTQLAEEAEEAAHSGHKKSDEAGKVVTQVMDQVRSLSDEMANSMQAVNRLAENSSSISSILATIKGIAEQTNLLALNAAIEAARAGEQGRGFAVVADEVRTLASRTQGSAQEIEGLISEVQKNIISAVDTMEVNRKMVESTVSHSEQVGTTLNEIQISMGDIQKKTTDIVVTANEQKRSATDLENNLEAIRDSGQQTSSNAEGTVQAVRQTQAITDSLAQRVEQFKV</sequence>
<name>A0A9X2WCX6_9GAMM</name>
<dbReference type="EMBL" id="JAOANI010000012">
    <property type="protein sequence ID" value="MCT7358104.1"/>
    <property type="molecule type" value="Genomic_DNA"/>
</dbReference>
<keyword evidence="4 8" id="KW-0472">Membrane</keyword>
<dbReference type="SUPFAM" id="SSF58104">
    <property type="entry name" value="Methyl-accepting chemotaxis protein (MCP) signaling domain"/>
    <property type="match status" value="1"/>
</dbReference>
<protein>
    <submittedName>
        <fullName evidence="11">Methyl-accepting chemotaxis protein</fullName>
    </submittedName>
</protein>
<evidence type="ECO:0000313" key="12">
    <source>
        <dbReference type="Proteomes" id="UP001147830"/>
    </source>
</evidence>
<comment type="subcellular location">
    <subcellularLocation>
        <location evidence="1">Membrane</location>
        <topology evidence="1">Multi-pass membrane protein</topology>
    </subcellularLocation>
</comment>
<dbReference type="CDD" id="cd06225">
    <property type="entry name" value="HAMP"/>
    <property type="match status" value="1"/>
</dbReference>
<dbReference type="PANTHER" id="PTHR32089">
    <property type="entry name" value="METHYL-ACCEPTING CHEMOTAXIS PROTEIN MCPB"/>
    <property type="match status" value="1"/>
</dbReference>
<dbReference type="InterPro" id="IPR003660">
    <property type="entry name" value="HAMP_dom"/>
</dbReference>
<dbReference type="SMART" id="SM00283">
    <property type="entry name" value="MA"/>
    <property type="match status" value="1"/>
</dbReference>
<proteinExistence type="inferred from homology"/>
<reference evidence="11" key="1">
    <citation type="journal article" date="2022" name="Front. Microbiol.">
        <title>Genome-based taxonomic rearrangement of Oceanobacter-related bacteria including the description of Thalassolituus hydrocarbonoclasticus sp. nov. and Thalassolituus pacificus sp. nov. and emended description of the genus Thalassolituus.</title>
        <authorList>
            <person name="Dong C."/>
            <person name="Wei L."/>
            <person name="Wang J."/>
            <person name="Lai Q."/>
            <person name="Huang Z."/>
            <person name="Shao Z."/>
        </authorList>
    </citation>
    <scope>NUCLEOTIDE SEQUENCE</scope>
    <source>
        <strain evidence="11">59MF3M-4</strain>
    </source>
</reference>
<dbReference type="SMART" id="SM00304">
    <property type="entry name" value="HAMP"/>
    <property type="match status" value="1"/>
</dbReference>
<dbReference type="GO" id="GO:0007165">
    <property type="term" value="P:signal transduction"/>
    <property type="evidence" value="ECO:0007669"/>
    <property type="project" value="UniProtKB-KW"/>
</dbReference>
<evidence type="ECO:0000313" key="11">
    <source>
        <dbReference type="EMBL" id="MCT7358104.1"/>
    </source>
</evidence>
<dbReference type="Proteomes" id="UP001147830">
    <property type="component" value="Unassembled WGS sequence"/>
</dbReference>
<dbReference type="GO" id="GO:0006935">
    <property type="term" value="P:chemotaxis"/>
    <property type="evidence" value="ECO:0007669"/>
    <property type="project" value="InterPro"/>
</dbReference>
<gene>
    <name evidence="11" type="ORF">NYR02_03590</name>
</gene>
<keyword evidence="12" id="KW-1185">Reference proteome</keyword>
<dbReference type="Gene3D" id="1.10.287.950">
    <property type="entry name" value="Methyl-accepting chemotaxis protein"/>
    <property type="match status" value="1"/>
</dbReference>
<evidence type="ECO:0000256" key="2">
    <source>
        <dbReference type="ARBA" id="ARBA00022692"/>
    </source>
</evidence>
<evidence type="ECO:0000256" key="3">
    <source>
        <dbReference type="ARBA" id="ARBA00022989"/>
    </source>
</evidence>
<dbReference type="RefSeq" id="WP_260975026.1">
    <property type="nucleotide sequence ID" value="NZ_JAOANI010000012.1"/>
</dbReference>
<evidence type="ECO:0000256" key="5">
    <source>
        <dbReference type="ARBA" id="ARBA00023224"/>
    </source>
</evidence>
<dbReference type="FunFam" id="1.10.287.950:FF:000001">
    <property type="entry name" value="Methyl-accepting chemotaxis sensory transducer"/>
    <property type="match status" value="1"/>
</dbReference>
<evidence type="ECO:0000256" key="6">
    <source>
        <dbReference type="ARBA" id="ARBA00029447"/>
    </source>
</evidence>
<evidence type="ECO:0000259" key="9">
    <source>
        <dbReference type="PROSITE" id="PS50111"/>
    </source>
</evidence>
<feature type="transmembrane region" description="Helical" evidence="8">
    <location>
        <begin position="20"/>
        <end position="45"/>
    </location>
</feature>
<evidence type="ECO:0000259" key="10">
    <source>
        <dbReference type="PROSITE" id="PS50885"/>
    </source>
</evidence>
<organism evidence="11 12">
    <name type="scientific">Thalassolituus pacificus</name>
    <dbReference type="NCBI Taxonomy" id="2975440"/>
    <lineage>
        <taxon>Bacteria</taxon>
        <taxon>Pseudomonadati</taxon>
        <taxon>Pseudomonadota</taxon>
        <taxon>Gammaproteobacteria</taxon>
        <taxon>Oceanospirillales</taxon>
        <taxon>Oceanospirillaceae</taxon>
        <taxon>Thalassolituus</taxon>
    </lineage>
</organism>
<comment type="caution">
    <text evidence="11">The sequence shown here is derived from an EMBL/GenBank/DDBJ whole genome shotgun (WGS) entry which is preliminary data.</text>
</comment>
<keyword evidence="2 8" id="KW-0812">Transmembrane</keyword>
<feature type="domain" description="Methyl-accepting transducer" evidence="9">
    <location>
        <begin position="392"/>
        <end position="635"/>
    </location>
</feature>
<dbReference type="PANTHER" id="PTHR32089:SF119">
    <property type="entry name" value="METHYL-ACCEPTING CHEMOTAXIS PROTEIN CTPL"/>
    <property type="match status" value="1"/>
</dbReference>
<dbReference type="GO" id="GO:0016020">
    <property type="term" value="C:membrane"/>
    <property type="evidence" value="ECO:0007669"/>
    <property type="project" value="UniProtKB-SubCell"/>
</dbReference>
<dbReference type="InterPro" id="IPR004089">
    <property type="entry name" value="MCPsignal_dom"/>
</dbReference>
<dbReference type="PRINTS" id="PR00260">
    <property type="entry name" value="CHEMTRNSDUCR"/>
</dbReference>
<dbReference type="GO" id="GO:0004888">
    <property type="term" value="F:transmembrane signaling receptor activity"/>
    <property type="evidence" value="ECO:0007669"/>
    <property type="project" value="InterPro"/>
</dbReference>
<keyword evidence="5 7" id="KW-0807">Transducer</keyword>
<dbReference type="PROSITE" id="PS50111">
    <property type="entry name" value="CHEMOTAXIS_TRANSDUC_2"/>
    <property type="match status" value="1"/>
</dbReference>
<evidence type="ECO:0000256" key="4">
    <source>
        <dbReference type="ARBA" id="ARBA00023136"/>
    </source>
</evidence>
<keyword evidence="3 8" id="KW-1133">Transmembrane helix</keyword>
<dbReference type="Pfam" id="PF00015">
    <property type="entry name" value="MCPsignal"/>
    <property type="match status" value="1"/>
</dbReference>
<reference evidence="11" key="2">
    <citation type="submission" date="2022-08" db="EMBL/GenBank/DDBJ databases">
        <authorList>
            <person name="Dong C."/>
        </authorList>
    </citation>
    <scope>NUCLEOTIDE SEQUENCE</scope>
    <source>
        <strain evidence="11">59MF3M-4</strain>
    </source>
</reference>
<dbReference type="Pfam" id="PF00672">
    <property type="entry name" value="HAMP"/>
    <property type="match status" value="1"/>
</dbReference>
<dbReference type="CDD" id="cd11386">
    <property type="entry name" value="MCP_signal"/>
    <property type="match status" value="1"/>
</dbReference>
<feature type="transmembrane region" description="Helical" evidence="8">
    <location>
        <begin position="319"/>
        <end position="342"/>
    </location>
</feature>
<accession>A0A9X2WCX6</accession>
<evidence type="ECO:0000256" key="8">
    <source>
        <dbReference type="SAM" id="Phobius"/>
    </source>
</evidence>
<dbReference type="PROSITE" id="PS50885">
    <property type="entry name" value="HAMP"/>
    <property type="match status" value="1"/>
</dbReference>